<dbReference type="GO" id="GO:0070006">
    <property type="term" value="F:metalloaminopeptidase activity"/>
    <property type="evidence" value="ECO:0007669"/>
    <property type="project" value="UniProtKB-UniRule"/>
</dbReference>
<feature type="binding site" evidence="6">
    <location>
        <position position="146"/>
    </location>
    <ligand>
        <name>a divalent metal cation</name>
        <dbReference type="ChEBI" id="CHEBI:60240"/>
        <label>2</label>
        <note>catalytic</note>
    </ligand>
</feature>
<proteinExistence type="inferred from homology"/>
<dbReference type="EC" id="3.4.11.18" evidence="6 7"/>
<comment type="cofactor">
    <cofactor evidence="6">
        <name>Co(2+)</name>
        <dbReference type="ChEBI" id="CHEBI:48828"/>
    </cofactor>
    <cofactor evidence="6">
        <name>Zn(2+)</name>
        <dbReference type="ChEBI" id="CHEBI:29105"/>
    </cofactor>
    <cofactor evidence="6">
        <name>Mn(2+)</name>
        <dbReference type="ChEBI" id="CHEBI:29035"/>
    </cofactor>
    <cofactor evidence="6">
        <name>Fe(2+)</name>
        <dbReference type="ChEBI" id="CHEBI:29033"/>
    </cofactor>
    <text evidence="6">Binds 2 divalent metal cations per subunit. Has a high-affinity and a low affinity metal-binding site. The true nature of the physiological cofactor is under debate. The enzyme is active with cobalt, zinc, manganese or divalent iron ions. Most likely, methionine aminopeptidases function as mononuclear Fe(2+)-metalloproteases under physiological conditions, and the catalytically relevant metal-binding site has been assigned to the histidine-containing high-affinity site.</text>
</comment>
<comment type="catalytic activity">
    <reaction evidence="6 7">
        <text>Release of N-terminal amino acids, preferentially methionine, from peptides and arylamides.</text>
        <dbReference type="EC" id="3.4.11.18"/>
    </reaction>
</comment>
<dbReference type="InterPro" id="IPR002467">
    <property type="entry name" value="Pept_M24A_MAP1"/>
</dbReference>
<organism evidence="9 10">
    <name type="scientific">Gottschalkia acidurici (strain ATCC 7906 / DSM 604 / BCRC 14475 / CIP 104303 / KCTC 5404 / NCIMB 10678 / 9a)</name>
    <name type="common">Clostridium acidurici</name>
    <dbReference type="NCBI Taxonomy" id="1128398"/>
    <lineage>
        <taxon>Bacteria</taxon>
        <taxon>Bacillati</taxon>
        <taxon>Bacillota</taxon>
        <taxon>Tissierellia</taxon>
        <taxon>Tissierellales</taxon>
        <taxon>Gottschalkiaceae</taxon>
        <taxon>Gottschalkia</taxon>
    </lineage>
</organism>
<keyword evidence="4 6" id="KW-0479">Metal-binding</keyword>
<keyword evidence="10" id="KW-1185">Reference proteome</keyword>
<comment type="subunit">
    <text evidence="6">Monomer.</text>
</comment>
<keyword evidence="3 6" id="KW-0645">Protease</keyword>
<dbReference type="InterPro" id="IPR000994">
    <property type="entry name" value="Pept_M24"/>
</dbReference>
<accession>K0AVG1</accession>
<dbReference type="PATRIC" id="fig|1128398.3.peg.808"/>
<feature type="binding site" evidence="6">
    <location>
        <position position="135"/>
    </location>
    <ligand>
        <name>a divalent metal cation</name>
        <dbReference type="ChEBI" id="CHEBI:60240"/>
        <label>1</label>
    </ligand>
</feature>
<reference evidence="9 10" key="1">
    <citation type="journal article" date="2012" name="PLoS ONE">
        <title>The purine-utilizing bacterium Clostridium acidurici 9a: a genome-guided metabolic reconsideration.</title>
        <authorList>
            <person name="Hartwich K."/>
            <person name="Poehlein A."/>
            <person name="Daniel R."/>
        </authorList>
    </citation>
    <scope>NUCLEOTIDE SEQUENCE [LARGE SCALE GENOMIC DNA]</scope>
    <source>
        <strain evidence="10">ATCC 7906 / DSM 604 / BCRC 14475 / CIP 104303 / KCTC 5404 / NCIMB 10678 / 9a</strain>
    </source>
</reference>
<sequence>MNLSRNDLCWCGSGLKYKKCHIEFDKKLNSLESQGFQVPQRQIIKTKEQIEGIRKSAIVNSAVLDLVAKNIKEGMSTEEIDKLVHDYTISQGAVPATLNFQGYTKSLCTSINSEVCHGIPSENVILKNGDIVNIDVSTILDGYFSDASRMFIIGETSEEAKKLVEVSRECLYKGIEAVKPWGFLDDIGAAVQEHAEKHGYSVVKDFGGHGIGLEFHEEPFVAHYGNRGEGMILVPGMIFTIEPMINEGSHEIVVDSEDGWTVYTEDGSLSSQWEHTILVTEDGVEILSK</sequence>
<dbReference type="HOGENOM" id="CLU_015857_0_0_9"/>
<evidence type="ECO:0000256" key="3">
    <source>
        <dbReference type="ARBA" id="ARBA00022670"/>
    </source>
</evidence>
<dbReference type="GO" id="GO:0004239">
    <property type="term" value="F:initiator methionyl aminopeptidase activity"/>
    <property type="evidence" value="ECO:0007669"/>
    <property type="project" value="UniProtKB-UniRule"/>
</dbReference>
<dbReference type="EMBL" id="CP003326">
    <property type="protein sequence ID" value="AFS77833.1"/>
    <property type="molecule type" value="Genomic_DNA"/>
</dbReference>
<dbReference type="InterPro" id="IPR036005">
    <property type="entry name" value="Creatinase/aminopeptidase-like"/>
</dbReference>
<dbReference type="InterPro" id="IPR001714">
    <property type="entry name" value="Pept_M24_MAP"/>
</dbReference>
<dbReference type="Pfam" id="PF02810">
    <property type="entry name" value="SEC-C"/>
    <property type="match status" value="1"/>
</dbReference>
<dbReference type="GO" id="GO:0006508">
    <property type="term" value="P:proteolysis"/>
    <property type="evidence" value="ECO:0007669"/>
    <property type="project" value="UniProtKB-KW"/>
</dbReference>
<evidence type="ECO:0000313" key="9">
    <source>
        <dbReference type="EMBL" id="AFS77833.1"/>
    </source>
</evidence>
<dbReference type="OrthoDB" id="9802055at2"/>
<dbReference type="AlphaFoldDB" id="K0AVG1"/>
<dbReference type="RefSeq" id="WP_014966970.1">
    <property type="nucleotide sequence ID" value="NC_018664.1"/>
</dbReference>
<feature type="binding site" evidence="6">
    <location>
        <position position="274"/>
    </location>
    <ligand>
        <name>a divalent metal cation</name>
        <dbReference type="ChEBI" id="CHEBI:60240"/>
        <label>2</label>
        <note>catalytic</note>
    </ligand>
</feature>
<evidence type="ECO:0000256" key="4">
    <source>
        <dbReference type="ARBA" id="ARBA00022723"/>
    </source>
</evidence>
<feature type="domain" description="Peptidase M24" evidence="8">
    <location>
        <begin position="51"/>
        <end position="281"/>
    </location>
</feature>
<dbReference type="Pfam" id="PF00557">
    <property type="entry name" value="Peptidase_M24"/>
    <property type="match status" value="1"/>
</dbReference>
<dbReference type="PANTHER" id="PTHR43330">
    <property type="entry name" value="METHIONINE AMINOPEPTIDASE"/>
    <property type="match status" value="1"/>
</dbReference>
<dbReference type="NCBIfam" id="NF008970">
    <property type="entry name" value="PRK12318.1"/>
    <property type="match status" value="1"/>
</dbReference>
<protein>
    <recommendedName>
        <fullName evidence="6 7">Methionine aminopeptidase</fullName>
        <shortName evidence="6">MAP</shortName>
        <shortName evidence="6">MetAP</shortName>
        <ecNumber evidence="6 7">3.4.11.18</ecNumber>
    </recommendedName>
    <alternativeName>
        <fullName evidence="6">Peptidase M</fullName>
    </alternativeName>
</protein>
<dbReference type="GO" id="GO:0046872">
    <property type="term" value="F:metal ion binding"/>
    <property type="evidence" value="ECO:0007669"/>
    <property type="project" value="UniProtKB-UniRule"/>
</dbReference>
<dbReference type="PROSITE" id="PS00680">
    <property type="entry name" value="MAP_1"/>
    <property type="match status" value="1"/>
</dbReference>
<dbReference type="CDD" id="cd01086">
    <property type="entry name" value="MetAP1"/>
    <property type="match status" value="1"/>
</dbReference>
<dbReference type="SUPFAM" id="SSF103642">
    <property type="entry name" value="Sec-C motif"/>
    <property type="match status" value="1"/>
</dbReference>
<evidence type="ECO:0000256" key="7">
    <source>
        <dbReference type="RuleBase" id="RU003653"/>
    </source>
</evidence>
<keyword evidence="2 6" id="KW-0031">Aminopeptidase</keyword>
<feature type="binding site" evidence="6">
    <location>
        <position position="242"/>
    </location>
    <ligand>
        <name>a divalent metal cation</name>
        <dbReference type="ChEBI" id="CHEBI:60240"/>
        <label>2</label>
        <note>catalytic</note>
    </ligand>
</feature>
<feature type="binding site" evidence="6">
    <location>
        <position position="146"/>
    </location>
    <ligand>
        <name>a divalent metal cation</name>
        <dbReference type="ChEBI" id="CHEBI:60240"/>
        <label>1</label>
    </ligand>
</feature>
<dbReference type="KEGG" id="cad:Curi_c07600"/>
<dbReference type="Gene3D" id="3.10.450.50">
    <property type="match status" value="1"/>
</dbReference>
<dbReference type="eggNOG" id="COG0024">
    <property type="taxonomic scope" value="Bacteria"/>
</dbReference>
<dbReference type="Proteomes" id="UP000006094">
    <property type="component" value="Chromosome"/>
</dbReference>
<evidence type="ECO:0000313" key="10">
    <source>
        <dbReference type="Proteomes" id="UP000006094"/>
    </source>
</evidence>
<name>K0AVG1_GOTA9</name>
<evidence type="ECO:0000256" key="1">
    <source>
        <dbReference type="ARBA" id="ARBA00002521"/>
    </source>
</evidence>
<keyword evidence="5 6" id="KW-0378">Hydrolase</keyword>
<comment type="function">
    <text evidence="1 6">Removes the N-terminal methionine from nascent proteins. The N-terminal methionine is often cleaved when the second residue in the primary sequence is small and uncharged (Met-Ala-, Cys, Gly, Pro, Ser, Thr, or Val). Requires deformylation of the N(alpha)-formylated initiator methionine before it can be hydrolyzed.</text>
</comment>
<evidence type="ECO:0000256" key="6">
    <source>
        <dbReference type="HAMAP-Rule" id="MF_01974"/>
    </source>
</evidence>
<evidence type="ECO:0000259" key="8">
    <source>
        <dbReference type="Pfam" id="PF00557"/>
    </source>
</evidence>
<feature type="binding site" evidence="6">
    <location>
        <position position="274"/>
    </location>
    <ligand>
        <name>a divalent metal cation</name>
        <dbReference type="ChEBI" id="CHEBI:60240"/>
        <label>1</label>
    </ligand>
</feature>
<evidence type="ECO:0000256" key="5">
    <source>
        <dbReference type="ARBA" id="ARBA00022801"/>
    </source>
</evidence>
<dbReference type="PRINTS" id="PR00599">
    <property type="entry name" value="MAPEPTIDASE"/>
</dbReference>
<dbReference type="STRING" id="1128398.Curi_c07600"/>
<feature type="binding site" evidence="6">
    <location>
        <position position="216"/>
    </location>
    <ligand>
        <name>substrate</name>
    </ligand>
</feature>
<dbReference type="Gene3D" id="3.90.230.10">
    <property type="entry name" value="Creatinase/methionine aminopeptidase superfamily"/>
    <property type="match status" value="1"/>
</dbReference>
<gene>
    <name evidence="9" type="primary">map1</name>
    <name evidence="6" type="synonym">map</name>
    <name evidence="9" type="ordered locus">Curi_c07600</name>
</gene>
<comment type="similarity">
    <text evidence="6">Belongs to the peptidase M24A family. Methionine aminopeptidase type 1 subfamily.</text>
</comment>
<dbReference type="NCBIfam" id="TIGR00500">
    <property type="entry name" value="met_pdase_I"/>
    <property type="match status" value="1"/>
</dbReference>
<dbReference type="InterPro" id="IPR004027">
    <property type="entry name" value="SEC_C_motif"/>
</dbReference>
<dbReference type="SUPFAM" id="SSF55920">
    <property type="entry name" value="Creatinase/aminopeptidase"/>
    <property type="match status" value="1"/>
</dbReference>
<feature type="binding site" evidence="6">
    <location>
        <position position="209"/>
    </location>
    <ligand>
        <name>a divalent metal cation</name>
        <dbReference type="ChEBI" id="CHEBI:60240"/>
        <label>2</label>
        <note>catalytic</note>
    </ligand>
</feature>
<dbReference type="PANTHER" id="PTHR43330:SF8">
    <property type="entry name" value="METHIONINE AMINOPEPTIDASE 1D, MITOCHONDRIAL"/>
    <property type="match status" value="1"/>
</dbReference>
<evidence type="ECO:0000256" key="2">
    <source>
        <dbReference type="ARBA" id="ARBA00022438"/>
    </source>
</evidence>
<feature type="binding site" evidence="6">
    <location>
        <position position="117"/>
    </location>
    <ligand>
        <name>substrate</name>
    </ligand>
</feature>
<dbReference type="HAMAP" id="MF_01974">
    <property type="entry name" value="MetAP_1"/>
    <property type="match status" value="1"/>
</dbReference>